<evidence type="ECO:0000313" key="4">
    <source>
        <dbReference type="Proteomes" id="UP000002051"/>
    </source>
</evidence>
<evidence type="ECO:0000256" key="1">
    <source>
        <dbReference type="SAM" id="Phobius"/>
    </source>
</evidence>
<dbReference type="HOGENOM" id="CLU_2416578_0_0_1"/>
<evidence type="ECO:0000313" key="3">
    <source>
        <dbReference type="EnsemblPlants" id="AES61161"/>
    </source>
</evidence>
<dbReference type="PaxDb" id="3880-AES61161"/>
<dbReference type="EnsemblPlants" id="AES61161">
    <property type="protein sequence ID" value="AES61161"/>
    <property type="gene ID" value="MTR_1g079560"/>
</dbReference>
<evidence type="ECO:0000313" key="2">
    <source>
        <dbReference type="EMBL" id="AES61161.1"/>
    </source>
</evidence>
<sequence>MSCFSNLMLPILARIDLNTNSVSNSPITIRSKIHPLEQKLIPLQIHLLTTIINLLLSLSFETIVFIFRSGDVNCYYDERQYHHKVDQATNSF</sequence>
<reference evidence="2 4" key="2">
    <citation type="journal article" date="2014" name="BMC Genomics">
        <title>An improved genome release (version Mt4.0) for the model legume Medicago truncatula.</title>
        <authorList>
            <person name="Tang H."/>
            <person name="Krishnakumar V."/>
            <person name="Bidwell S."/>
            <person name="Rosen B."/>
            <person name="Chan A."/>
            <person name="Zhou S."/>
            <person name="Gentzbittel L."/>
            <person name="Childs K.L."/>
            <person name="Yandell M."/>
            <person name="Gundlach H."/>
            <person name="Mayer K.F."/>
            <person name="Schwartz D.C."/>
            <person name="Town C.D."/>
        </authorList>
    </citation>
    <scope>GENOME REANNOTATION</scope>
    <source>
        <strain evidence="3 4">cv. Jemalong A17</strain>
    </source>
</reference>
<keyword evidence="1" id="KW-1133">Transmembrane helix</keyword>
<reference evidence="3" key="3">
    <citation type="submission" date="2015-04" db="UniProtKB">
        <authorList>
            <consortium name="EnsemblPlants"/>
        </authorList>
    </citation>
    <scope>IDENTIFICATION</scope>
    <source>
        <strain evidence="3">cv. Jemalong A17</strain>
    </source>
</reference>
<gene>
    <name evidence="2" type="ordered locus">MTR_1g079560</name>
</gene>
<reference evidence="2 4" key="1">
    <citation type="journal article" date="2011" name="Nature">
        <title>The Medicago genome provides insight into the evolution of rhizobial symbioses.</title>
        <authorList>
            <person name="Young N.D."/>
            <person name="Debelle F."/>
            <person name="Oldroyd G.E."/>
            <person name="Geurts R."/>
            <person name="Cannon S.B."/>
            <person name="Udvardi M.K."/>
            <person name="Benedito V.A."/>
            <person name="Mayer K.F."/>
            <person name="Gouzy J."/>
            <person name="Schoof H."/>
            <person name="Van de Peer Y."/>
            <person name="Proost S."/>
            <person name="Cook D.R."/>
            <person name="Meyers B.C."/>
            <person name="Spannagl M."/>
            <person name="Cheung F."/>
            <person name="De Mita S."/>
            <person name="Krishnakumar V."/>
            <person name="Gundlach H."/>
            <person name="Zhou S."/>
            <person name="Mudge J."/>
            <person name="Bharti A.K."/>
            <person name="Murray J.D."/>
            <person name="Naoumkina M.A."/>
            <person name="Rosen B."/>
            <person name="Silverstein K.A."/>
            <person name="Tang H."/>
            <person name="Rombauts S."/>
            <person name="Zhao P.X."/>
            <person name="Zhou P."/>
            <person name="Barbe V."/>
            <person name="Bardou P."/>
            <person name="Bechner M."/>
            <person name="Bellec A."/>
            <person name="Berger A."/>
            <person name="Berges H."/>
            <person name="Bidwell S."/>
            <person name="Bisseling T."/>
            <person name="Choisne N."/>
            <person name="Couloux A."/>
            <person name="Denny R."/>
            <person name="Deshpande S."/>
            <person name="Dai X."/>
            <person name="Doyle J.J."/>
            <person name="Dudez A.M."/>
            <person name="Farmer A.D."/>
            <person name="Fouteau S."/>
            <person name="Franken C."/>
            <person name="Gibelin C."/>
            <person name="Gish J."/>
            <person name="Goldstein S."/>
            <person name="Gonzalez A.J."/>
            <person name="Green P.J."/>
            <person name="Hallab A."/>
            <person name="Hartog M."/>
            <person name="Hua A."/>
            <person name="Humphray S.J."/>
            <person name="Jeong D.H."/>
            <person name="Jing Y."/>
            <person name="Jocker A."/>
            <person name="Kenton S.M."/>
            <person name="Kim D.J."/>
            <person name="Klee K."/>
            <person name="Lai H."/>
            <person name="Lang C."/>
            <person name="Lin S."/>
            <person name="Macmil S.L."/>
            <person name="Magdelenat G."/>
            <person name="Matthews L."/>
            <person name="McCorrison J."/>
            <person name="Monaghan E.L."/>
            <person name="Mun J.H."/>
            <person name="Najar F.Z."/>
            <person name="Nicholson C."/>
            <person name="Noirot C."/>
            <person name="O'Bleness M."/>
            <person name="Paule C.R."/>
            <person name="Poulain J."/>
            <person name="Prion F."/>
            <person name="Qin B."/>
            <person name="Qu C."/>
            <person name="Retzel E.F."/>
            <person name="Riddle C."/>
            <person name="Sallet E."/>
            <person name="Samain S."/>
            <person name="Samson N."/>
            <person name="Sanders I."/>
            <person name="Saurat O."/>
            <person name="Scarpelli C."/>
            <person name="Schiex T."/>
            <person name="Segurens B."/>
            <person name="Severin A.J."/>
            <person name="Sherrier D.J."/>
            <person name="Shi R."/>
            <person name="Sims S."/>
            <person name="Singer S.R."/>
            <person name="Sinharoy S."/>
            <person name="Sterck L."/>
            <person name="Viollet A."/>
            <person name="Wang B.B."/>
            <person name="Wang K."/>
            <person name="Wang M."/>
            <person name="Wang X."/>
            <person name="Warfsmann J."/>
            <person name="Weissenbach J."/>
            <person name="White D.D."/>
            <person name="White J.D."/>
            <person name="Wiley G.B."/>
            <person name="Wincker P."/>
            <person name="Xing Y."/>
            <person name="Yang L."/>
            <person name="Yao Z."/>
            <person name="Ying F."/>
            <person name="Zhai J."/>
            <person name="Zhou L."/>
            <person name="Zuber A."/>
            <person name="Denarie J."/>
            <person name="Dixon R.A."/>
            <person name="May G.D."/>
            <person name="Schwartz D.C."/>
            <person name="Rogers J."/>
            <person name="Quetier F."/>
            <person name="Town C.D."/>
            <person name="Roe B.A."/>
        </authorList>
    </citation>
    <scope>NUCLEOTIDE SEQUENCE [LARGE SCALE GENOMIC DNA]</scope>
    <source>
        <strain evidence="2">A17</strain>
        <strain evidence="3 4">cv. Jemalong A17</strain>
    </source>
</reference>
<name>G7I654_MEDTR</name>
<feature type="transmembrane region" description="Helical" evidence="1">
    <location>
        <begin position="45"/>
        <end position="67"/>
    </location>
</feature>
<dbReference type="EMBL" id="CM001217">
    <property type="protein sequence ID" value="AES61161.1"/>
    <property type="molecule type" value="Genomic_DNA"/>
</dbReference>
<accession>G7I654</accession>
<dbReference type="AlphaFoldDB" id="G7I654"/>
<protein>
    <submittedName>
        <fullName evidence="2">Transmembrane protein, putative</fullName>
    </submittedName>
</protein>
<keyword evidence="1" id="KW-0472">Membrane</keyword>
<keyword evidence="1 2" id="KW-0812">Transmembrane</keyword>
<dbReference type="Proteomes" id="UP000002051">
    <property type="component" value="Unassembled WGS sequence"/>
</dbReference>
<keyword evidence="4" id="KW-1185">Reference proteome</keyword>
<proteinExistence type="predicted"/>
<organism evidence="2 4">
    <name type="scientific">Medicago truncatula</name>
    <name type="common">Barrel medic</name>
    <name type="synonym">Medicago tribuloides</name>
    <dbReference type="NCBI Taxonomy" id="3880"/>
    <lineage>
        <taxon>Eukaryota</taxon>
        <taxon>Viridiplantae</taxon>
        <taxon>Streptophyta</taxon>
        <taxon>Embryophyta</taxon>
        <taxon>Tracheophyta</taxon>
        <taxon>Spermatophyta</taxon>
        <taxon>Magnoliopsida</taxon>
        <taxon>eudicotyledons</taxon>
        <taxon>Gunneridae</taxon>
        <taxon>Pentapetalae</taxon>
        <taxon>rosids</taxon>
        <taxon>fabids</taxon>
        <taxon>Fabales</taxon>
        <taxon>Fabaceae</taxon>
        <taxon>Papilionoideae</taxon>
        <taxon>50 kb inversion clade</taxon>
        <taxon>NPAAA clade</taxon>
        <taxon>Hologalegina</taxon>
        <taxon>IRL clade</taxon>
        <taxon>Trifolieae</taxon>
        <taxon>Medicago</taxon>
    </lineage>
</organism>